<reference evidence="7" key="1">
    <citation type="submission" date="2020-04" db="EMBL/GenBank/DDBJ databases">
        <title>Deep metagenomics examines the oral microbiome during advanced dental caries in children, revealing novel taxa and co-occurrences with host molecules.</title>
        <authorList>
            <person name="Baker J.L."/>
            <person name="Morton J.T."/>
            <person name="Dinis M."/>
            <person name="Alvarez R."/>
            <person name="Tran N.C."/>
            <person name="Knight R."/>
            <person name="Edlund A."/>
        </authorList>
    </citation>
    <scope>NUCLEOTIDE SEQUENCE</scope>
    <source>
        <strain evidence="7">JCVI_32_bin.14</strain>
    </source>
</reference>
<dbReference type="Proteomes" id="UP000757890">
    <property type="component" value="Unassembled WGS sequence"/>
</dbReference>
<evidence type="ECO:0000256" key="1">
    <source>
        <dbReference type="ARBA" id="ARBA00004193"/>
    </source>
</evidence>
<dbReference type="Pfam" id="PF00496">
    <property type="entry name" value="SBP_bac_5"/>
    <property type="match status" value="1"/>
</dbReference>
<comment type="subcellular location">
    <subcellularLocation>
        <location evidence="1">Cell membrane</location>
        <topology evidence="1">Lipid-anchor</topology>
    </subcellularLocation>
</comment>
<dbReference type="GO" id="GO:0042597">
    <property type="term" value="C:periplasmic space"/>
    <property type="evidence" value="ECO:0007669"/>
    <property type="project" value="UniProtKB-ARBA"/>
</dbReference>
<evidence type="ECO:0000256" key="2">
    <source>
        <dbReference type="ARBA" id="ARBA00005695"/>
    </source>
</evidence>
<dbReference type="RefSeq" id="WP_273347705.1">
    <property type="nucleotide sequence ID" value="NZ_CAKVSM010000031.1"/>
</dbReference>
<evidence type="ECO:0000313" key="8">
    <source>
        <dbReference type="Proteomes" id="UP000757890"/>
    </source>
</evidence>
<dbReference type="PROSITE" id="PS51257">
    <property type="entry name" value="PROKAR_LIPOPROTEIN"/>
    <property type="match status" value="1"/>
</dbReference>
<dbReference type="InterPro" id="IPR023765">
    <property type="entry name" value="SBP_5_CS"/>
</dbReference>
<evidence type="ECO:0000256" key="3">
    <source>
        <dbReference type="ARBA" id="ARBA00022448"/>
    </source>
</evidence>
<dbReference type="CDD" id="cd08518">
    <property type="entry name" value="PBP2_NikA_DppA_OppA_like_19"/>
    <property type="match status" value="1"/>
</dbReference>
<dbReference type="InterPro" id="IPR000914">
    <property type="entry name" value="SBP_5_dom"/>
</dbReference>
<keyword evidence="4 5" id="KW-0732">Signal</keyword>
<evidence type="ECO:0000313" key="7">
    <source>
        <dbReference type="EMBL" id="MBF1128836.1"/>
    </source>
</evidence>
<dbReference type="GO" id="GO:1904680">
    <property type="term" value="F:peptide transmembrane transporter activity"/>
    <property type="evidence" value="ECO:0007669"/>
    <property type="project" value="TreeGrafter"/>
</dbReference>
<dbReference type="InterPro" id="IPR030678">
    <property type="entry name" value="Peptide/Ni-bd"/>
</dbReference>
<dbReference type="InterPro" id="IPR039424">
    <property type="entry name" value="SBP_5"/>
</dbReference>
<name>A0A930FNV3_9FIRM</name>
<comment type="similarity">
    <text evidence="2">Belongs to the bacterial solute-binding protein 5 family.</text>
</comment>
<dbReference type="SUPFAM" id="SSF53850">
    <property type="entry name" value="Periplasmic binding protein-like II"/>
    <property type="match status" value="1"/>
</dbReference>
<dbReference type="PROSITE" id="PS01040">
    <property type="entry name" value="SBP_BACTERIAL_5"/>
    <property type="match status" value="1"/>
</dbReference>
<evidence type="ECO:0000256" key="5">
    <source>
        <dbReference type="SAM" id="SignalP"/>
    </source>
</evidence>
<proteinExistence type="inferred from homology"/>
<dbReference type="GO" id="GO:0015833">
    <property type="term" value="P:peptide transport"/>
    <property type="evidence" value="ECO:0007669"/>
    <property type="project" value="TreeGrafter"/>
</dbReference>
<feature type="signal peptide" evidence="5">
    <location>
        <begin position="1"/>
        <end position="20"/>
    </location>
</feature>
<keyword evidence="3" id="KW-0813">Transport</keyword>
<evidence type="ECO:0000256" key="4">
    <source>
        <dbReference type="ARBA" id="ARBA00022729"/>
    </source>
</evidence>
<dbReference type="Gene3D" id="3.40.190.10">
    <property type="entry name" value="Periplasmic binding protein-like II"/>
    <property type="match status" value="1"/>
</dbReference>
<feature type="chain" id="PRO_5039345804" evidence="5">
    <location>
        <begin position="21"/>
        <end position="522"/>
    </location>
</feature>
<dbReference type="GO" id="GO:0043190">
    <property type="term" value="C:ATP-binding cassette (ABC) transporter complex"/>
    <property type="evidence" value="ECO:0007669"/>
    <property type="project" value="InterPro"/>
</dbReference>
<protein>
    <submittedName>
        <fullName evidence="7">ABC transporter substrate-binding protein</fullName>
    </submittedName>
</protein>
<feature type="domain" description="Solute-binding protein family 5" evidence="6">
    <location>
        <begin position="73"/>
        <end position="402"/>
    </location>
</feature>
<dbReference type="AlphaFoldDB" id="A0A930FNV3"/>
<dbReference type="Gene3D" id="3.10.105.10">
    <property type="entry name" value="Dipeptide-binding Protein, Domain 3"/>
    <property type="match status" value="1"/>
</dbReference>
<accession>A0A930FNV3</accession>
<dbReference type="PANTHER" id="PTHR30290:SF9">
    <property type="entry name" value="OLIGOPEPTIDE-BINDING PROTEIN APPA"/>
    <property type="match status" value="1"/>
</dbReference>
<dbReference type="EMBL" id="JABZMK010000003">
    <property type="protein sequence ID" value="MBF1128836.1"/>
    <property type="molecule type" value="Genomic_DNA"/>
</dbReference>
<gene>
    <name evidence="7" type="ORF">HXL70_02185</name>
</gene>
<dbReference type="PANTHER" id="PTHR30290">
    <property type="entry name" value="PERIPLASMIC BINDING COMPONENT OF ABC TRANSPORTER"/>
    <property type="match status" value="1"/>
</dbReference>
<sequence length="522" mass="57780">MKKKILAALLIGALSLTGCGTDNTPSKTAQKDELTITVGRNMVAGKFDPTIGYGVWHPDIFHSHILTVGKDNKLVNDLATKETISADGLTYTYEIRKDAKFTDGKTLTAKDIVFTFNKTKERASAADLSMLDSVEAKDDYTVVFHLKKPWSTFPYSLTEIGIVPAHAYTDTYGDKPIGSGAWKVLDFKKDQQLILAPNEYYYGKKSPFKKITILKVDEDAALASAKSGQLDLVYVDAESSKTKVDHMTVLTKPTIDSFSINLPVIPETTEDGQIVGNNVTSDIAIRQALNIGINRQAIIDNALSGCGTPAFSTSPEAPWSSKYTFQDNRVEEAKKLLEDAGWKDTDGDGIREKNGVKAEFTVTGRSNDLARYNTVVALAENAKPLGIHIIAKSEAWAEARKARHTPTCWSFVDLNPIDFYRQFHSSQIGKQIINNPSSYRNTAVDAEIDAAIASNNREESYMHWINAQNLTDKDIPSLRISFPSLTYFVKDGLHIPEYGKTITRGQGISIIENMNEWTWDSK</sequence>
<evidence type="ECO:0000259" key="6">
    <source>
        <dbReference type="Pfam" id="PF00496"/>
    </source>
</evidence>
<dbReference type="PIRSF" id="PIRSF002741">
    <property type="entry name" value="MppA"/>
    <property type="match status" value="1"/>
</dbReference>
<organism evidence="7 8">
    <name type="scientific">Dialister invisus</name>
    <dbReference type="NCBI Taxonomy" id="218538"/>
    <lineage>
        <taxon>Bacteria</taxon>
        <taxon>Bacillati</taxon>
        <taxon>Bacillota</taxon>
        <taxon>Negativicutes</taxon>
        <taxon>Veillonellales</taxon>
        <taxon>Veillonellaceae</taxon>
        <taxon>Dialister</taxon>
    </lineage>
</organism>
<comment type="caution">
    <text evidence="7">The sequence shown here is derived from an EMBL/GenBank/DDBJ whole genome shotgun (WGS) entry which is preliminary data.</text>
</comment>